<evidence type="ECO:0008006" key="3">
    <source>
        <dbReference type="Google" id="ProtNLM"/>
    </source>
</evidence>
<keyword evidence="2" id="KW-1185">Reference proteome</keyword>
<evidence type="ECO:0000313" key="1">
    <source>
        <dbReference type="EMBL" id="CDM93476.1"/>
    </source>
</evidence>
<dbReference type="Proteomes" id="UP000032946">
    <property type="component" value="Chromosome"/>
</dbReference>
<gene>
    <name evidence="1" type="ORF">ARTHRO_11149</name>
</gene>
<evidence type="ECO:0000313" key="2">
    <source>
        <dbReference type="Proteomes" id="UP000032946"/>
    </source>
</evidence>
<reference evidence="1 2" key="1">
    <citation type="submission" date="2014-02" db="EMBL/GenBank/DDBJ databases">
        <authorList>
            <person name="Genoscope - CEA"/>
        </authorList>
    </citation>
    <scope>NUCLEOTIDE SEQUENCE [LARGE SCALE GENOMIC DNA]</scope>
    <source>
        <strain evidence="1 2">PCC 8005</strain>
    </source>
</reference>
<dbReference type="AlphaFoldDB" id="A0A9P1KCE2"/>
<sequence>MSKTIVERQDLVEVVNALPDEVLVELANFLDYLRYKTSQDKKPDLCQQNFLLSVAGLGKSGQQDVSERDEEILLNEIDPVYGWSSQPSNLA</sequence>
<protein>
    <recommendedName>
        <fullName evidence="3">DUF2281 domain-containing protein</fullName>
    </recommendedName>
</protein>
<organism evidence="1 2">
    <name type="scientific">Limnospira indica PCC 8005</name>
    <dbReference type="NCBI Taxonomy" id="376219"/>
    <lineage>
        <taxon>Bacteria</taxon>
        <taxon>Bacillati</taxon>
        <taxon>Cyanobacteriota</taxon>
        <taxon>Cyanophyceae</taxon>
        <taxon>Oscillatoriophycideae</taxon>
        <taxon>Oscillatoriales</taxon>
        <taxon>Sirenicapillariaceae</taxon>
        <taxon>Limnospira</taxon>
    </lineage>
</organism>
<dbReference type="EMBL" id="FO818640">
    <property type="protein sequence ID" value="CDM93476.1"/>
    <property type="molecule type" value="Genomic_DNA"/>
</dbReference>
<accession>A0A9P1KCE2</accession>
<name>A0A9P1KCE2_9CYAN</name>
<dbReference type="RefSeq" id="WP_008057480.1">
    <property type="nucleotide sequence ID" value="NZ_FO818640.1"/>
</dbReference>
<proteinExistence type="predicted"/>